<organism evidence="1 3">
    <name type="scientific">Acinetobacter pseudolwoffii</name>
    <dbReference type="NCBI Taxonomy" id="2053287"/>
    <lineage>
        <taxon>Bacteria</taxon>
        <taxon>Pseudomonadati</taxon>
        <taxon>Pseudomonadota</taxon>
        <taxon>Gammaproteobacteria</taxon>
        <taxon>Moraxellales</taxon>
        <taxon>Moraxellaceae</taxon>
        <taxon>Acinetobacter</taxon>
    </lineage>
</organism>
<reference evidence="1 3" key="1">
    <citation type="submission" date="2013-02" db="EMBL/GenBank/DDBJ databases">
        <title>The Genome Sequence of Acinetobacter sp. NIPH 713.</title>
        <authorList>
            <consortium name="The Broad Institute Genome Sequencing Platform"/>
            <consortium name="The Broad Institute Genome Sequencing Center for Infectious Disease"/>
            <person name="Cerqueira G."/>
            <person name="Feldgarden M."/>
            <person name="Courvalin P."/>
            <person name="Perichon B."/>
            <person name="Grillot-Courvalin C."/>
            <person name="Clermont D."/>
            <person name="Rocha E."/>
            <person name="Yoon E.-J."/>
            <person name="Nemec A."/>
            <person name="Walker B."/>
            <person name="Young S.K."/>
            <person name="Zeng Q."/>
            <person name="Gargeya S."/>
            <person name="Fitzgerald M."/>
            <person name="Haas B."/>
            <person name="Abouelleil A."/>
            <person name="Alvarado L."/>
            <person name="Arachchi H.M."/>
            <person name="Berlin A.M."/>
            <person name="Chapman S.B."/>
            <person name="Dewar J."/>
            <person name="Goldberg J."/>
            <person name="Griggs A."/>
            <person name="Gujja S."/>
            <person name="Hansen M."/>
            <person name="Howarth C."/>
            <person name="Imamovic A."/>
            <person name="Larimer J."/>
            <person name="McCowan C."/>
            <person name="Murphy C."/>
            <person name="Neiman D."/>
            <person name="Pearson M."/>
            <person name="Priest M."/>
            <person name="Roberts A."/>
            <person name="Saif S."/>
            <person name="Shea T."/>
            <person name="Sisk P."/>
            <person name="Sykes S."/>
            <person name="Wortman J."/>
            <person name="Nusbaum C."/>
            <person name="Birren B."/>
        </authorList>
    </citation>
    <scope>NUCLEOTIDE SEQUENCE [LARGE SCALE GENOMIC DNA]</scope>
    <source>
        <strain evidence="1 3">NIPH 713</strain>
    </source>
</reference>
<evidence type="ECO:0000313" key="3">
    <source>
        <dbReference type="Proteomes" id="UP000023774"/>
    </source>
</evidence>
<proteinExistence type="predicted"/>
<sequence length="495" mass="57133">MGCVLIHNQDKVVWNLASGTWVQDDKVGYTLKNTPNLRIADHVNPHFVKQLLNLPSLGAKMYPSEFLYDPETGKRLEKAKINSDSYWLAPYGQSLHYDDGRQYVDNHGLQLSSQLKELERKPDVSNDALLKIKMPPRGIFEFVSIKTGTDIPQLIALNKVNGSLSIWSQYNNEWLDLSNQGPRLERCPEPIEEYLHLLGVMSADGTPHLYIPTKAGLARVIIDGLSLRYQTQYVTEHNPCLGMPVYWNKKILQPMLINNQLQVVDVLTRQTSVVVNNPASEIYFEKVVYDNRRIIWIGKSGQLILKFEGLDNQELRVVYEMWIPGYKPDFRFGAPYDDRKGNFYQFCTSQNAEKGPWCYIELDAEKPHVQPSLFRFTTGFSKFYLGDKLDVKDIWKEKVGVEPTHRFTVPLIEDEKHQLILGFSFDTDTNIGIEQKLADESKQDIMLFIDTHDGLIDFHRVQVEKPLQSRFFIHQNILYFYNPSLTEILGWELAA</sequence>
<comment type="caution">
    <text evidence="1">The sequence shown here is derived from an EMBL/GenBank/DDBJ whole genome shotgun (WGS) entry which is preliminary data.</text>
</comment>
<name>N9KSC4_9GAMM</name>
<evidence type="ECO:0000313" key="2">
    <source>
        <dbReference type="EMBL" id="PJO76315.1"/>
    </source>
</evidence>
<evidence type="ECO:0000313" key="1">
    <source>
        <dbReference type="EMBL" id="ENW86888.1"/>
    </source>
</evidence>
<accession>A0A2H9YUJ2</accession>
<dbReference type="AlphaFoldDB" id="N9KSC4"/>
<reference evidence="2 4" key="2">
    <citation type="submission" date="2017-11" db="EMBL/GenBank/DDBJ databases">
        <title>Revising the taxonomy of the Acinetobacter lwoffii group: the description of Acinetobacter pseudolwoffii sp. nov. and emended description of Acinetobacter lwoffii.</title>
        <authorList>
            <person name="Nemec A."/>
            <person name="Radolfova-Krizova L."/>
        </authorList>
    </citation>
    <scope>NUCLEOTIDE SEQUENCE [LARGE SCALE GENOMIC DNA]</scope>
    <source>
        <strain evidence="2 4">ANC 5044</strain>
    </source>
</reference>
<dbReference type="Proteomes" id="UP000023774">
    <property type="component" value="Unassembled WGS sequence"/>
</dbReference>
<dbReference type="EMBL" id="PHRG01000001">
    <property type="protein sequence ID" value="PJO76315.1"/>
    <property type="molecule type" value="Genomic_DNA"/>
</dbReference>
<accession>N9KSC4</accession>
<dbReference type="Proteomes" id="UP000243446">
    <property type="component" value="Unassembled WGS sequence"/>
</dbReference>
<dbReference type="EMBL" id="APRJ01000011">
    <property type="protein sequence ID" value="ENW86888.1"/>
    <property type="molecule type" value="Genomic_DNA"/>
</dbReference>
<keyword evidence="3" id="KW-1185">Reference proteome</keyword>
<dbReference type="PATRIC" id="fig|1217709.3.peg.1885"/>
<dbReference type="HOGENOM" id="CLU_560040_0_0_6"/>
<gene>
    <name evidence="2" type="ORF">CWI32_01315</name>
    <name evidence="1" type="ORF">F906_01961</name>
</gene>
<evidence type="ECO:0000313" key="4">
    <source>
        <dbReference type="Proteomes" id="UP000243446"/>
    </source>
</evidence>
<dbReference type="OrthoDB" id="6702508at2"/>
<protein>
    <submittedName>
        <fullName evidence="1">Uncharacterized protein</fullName>
    </submittedName>
</protein>